<dbReference type="RefSeq" id="WP_185065535.1">
    <property type="nucleotide sequence ID" value="NZ_BAABJP010000055.1"/>
</dbReference>
<dbReference type="PRINTS" id="PR00035">
    <property type="entry name" value="HTHGNTR"/>
</dbReference>
<evidence type="ECO:0000313" key="6">
    <source>
        <dbReference type="Proteomes" id="UP001428817"/>
    </source>
</evidence>
<evidence type="ECO:0000259" key="4">
    <source>
        <dbReference type="PROSITE" id="PS50949"/>
    </source>
</evidence>
<dbReference type="SUPFAM" id="SSF48008">
    <property type="entry name" value="GntR ligand-binding domain-like"/>
    <property type="match status" value="1"/>
</dbReference>
<proteinExistence type="predicted"/>
<dbReference type="PANTHER" id="PTHR43537">
    <property type="entry name" value="TRANSCRIPTIONAL REGULATOR, GNTR FAMILY"/>
    <property type="match status" value="1"/>
</dbReference>
<keyword evidence="2" id="KW-0238">DNA-binding</keyword>
<dbReference type="Proteomes" id="UP001428817">
    <property type="component" value="Unassembled WGS sequence"/>
</dbReference>
<dbReference type="EMBL" id="BAABJP010000055">
    <property type="protein sequence ID" value="GAA5173134.1"/>
    <property type="molecule type" value="Genomic_DNA"/>
</dbReference>
<dbReference type="InterPro" id="IPR036388">
    <property type="entry name" value="WH-like_DNA-bd_sf"/>
</dbReference>
<dbReference type="Gene3D" id="1.10.10.10">
    <property type="entry name" value="Winged helix-like DNA-binding domain superfamily/Winged helix DNA-binding domain"/>
    <property type="match status" value="1"/>
</dbReference>
<feature type="domain" description="HTH gntR-type" evidence="4">
    <location>
        <begin position="8"/>
        <end position="76"/>
    </location>
</feature>
<dbReference type="PROSITE" id="PS50949">
    <property type="entry name" value="HTH_GNTR"/>
    <property type="match status" value="1"/>
</dbReference>
<evidence type="ECO:0000256" key="1">
    <source>
        <dbReference type="ARBA" id="ARBA00023015"/>
    </source>
</evidence>
<keyword evidence="1" id="KW-0805">Transcription regulation</keyword>
<organism evidence="5 6">
    <name type="scientific">Pseudonocardia eucalypti</name>
    <dbReference type="NCBI Taxonomy" id="648755"/>
    <lineage>
        <taxon>Bacteria</taxon>
        <taxon>Bacillati</taxon>
        <taxon>Actinomycetota</taxon>
        <taxon>Actinomycetes</taxon>
        <taxon>Pseudonocardiales</taxon>
        <taxon>Pseudonocardiaceae</taxon>
        <taxon>Pseudonocardia</taxon>
    </lineage>
</organism>
<evidence type="ECO:0000256" key="2">
    <source>
        <dbReference type="ARBA" id="ARBA00023125"/>
    </source>
</evidence>
<dbReference type="SUPFAM" id="SSF46785">
    <property type="entry name" value="Winged helix' DNA-binding domain"/>
    <property type="match status" value="1"/>
</dbReference>
<dbReference type="Pfam" id="PF00392">
    <property type="entry name" value="GntR"/>
    <property type="match status" value="1"/>
</dbReference>
<dbReference type="PANTHER" id="PTHR43537:SF44">
    <property type="entry name" value="GNTR FAMILY REGULATORY PROTEIN"/>
    <property type="match status" value="1"/>
</dbReference>
<dbReference type="InterPro" id="IPR036390">
    <property type="entry name" value="WH_DNA-bd_sf"/>
</dbReference>
<dbReference type="InterPro" id="IPR008920">
    <property type="entry name" value="TF_FadR/GntR_C"/>
</dbReference>
<dbReference type="InterPro" id="IPR000524">
    <property type="entry name" value="Tscrpt_reg_HTH_GntR"/>
</dbReference>
<reference evidence="6" key="1">
    <citation type="journal article" date="2019" name="Int. J. Syst. Evol. Microbiol.">
        <title>The Global Catalogue of Microorganisms (GCM) 10K type strain sequencing project: providing services to taxonomists for standard genome sequencing and annotation.</title>
        <authorList>
            <consortium name="The Broad Institute Genomics Platform"/>
            <consortium name="The Broad Institute Genome Sequencing Center for Infectious Disease"/>
            <person name="Wu L."/>
            <person name="Ma J."/>
        </authorList>
    </citation>
    <scope>NUCLEOTIDE SEQUENCE [LARGE SCALE GENOMIC DNA]</scope>
    <source>
        <strain evidence="6">JCM 18303</strain>
    </source>
</reference>
<evidence type="ECO:0000256" key="3">
    <source>
        <dbReference type="ARBA" id="ARBA00023163"/>
    </source>
</evidence>
<dbReference type="SMART" id="SM00895">
    <property type="entry name" value="FCD"/>
    <property type="match status" value="1"/>
</dbReference>
<evidence type="ECO:0000313" key="5">
    <source>
        <dbReference type="EMBL" id="GAA5173134.1"/>
    </source>
</evidence>
<protein>
    <submittedName>
        <fullName evidence="5">FadR/GntR family transcriptional regulator</fullName>
    </submittedName>
</protein>
<dbReference type="InterPro" id="IPR011711">
    <property type="entry name" value="GntR_C"/>
</dbReference>
<accession>A0ABP9R8N6</accession>
<dbReference type="Gene3D" id="1.20.120.530">
    <property type="entry name" value="GntR ligand-binding domain-like"/>
    <property type="match status" value="1"/>
</dbReference>
<comment type="caution">
    <text evidence="5">The sequence shown here is derived from an EMBL/GenBank/DDBJ whole genome shotgun (WGS) entry which is preliminary data.</text>
</comment>
<sequence length="228" mass="24551">MSTPIRRDTVVSTLVTRISEDVLSGRYPPGSSLPPERVLAASYGVTRTSLKHALVQLAQAGLVETKHGVGTLVRDYQELGGLELLPALLRLDPLRWGFEVFQARRQVGALLAAEAARNGTVAQRTRLVEQVAAVRAAENADQAQLAELEFHRELASATGNRVYRLLSNALFAAYLPVRGALQGPFTNPAEAADRLEPLLKALLAGDAKAAHAAAESYLHETERLMLGA</sequence>
<keyword evidence="6" id="KW-1185">Reference proteome</keyword>
<name>A0ABP9R8N6_9PSEU</name>
<keyword evidence="3" id="KW-0804">Transcription</keyword>
<dbReference type="CDD" id="cd07377">
    <property type="entry name" value="WHTH_GntR"/>
    <property type="match status" value="1"/>
</dbReference>
<dbReference type="Pfam" id="PF07729">
    <property type="entry name" value="FCD"/>
    <property type="match status" value="1"/>
</dbReference>
<gene>
    <name evidence="5" type="ORF">GCM10023321_74070</name>
</gene>
<dbReference type="SMART" id="SM00345">
    <property type="entry name" value="HTH_GNTR"/>
    <property type="match status" value="1"/>
</dbReference>